<reference evidence="4 5" key="1">
    <citation type="submission" date="2017-06" db="EMBL/GenBank/DDBJ databases">
        <title>Comparative genomic analysis of Ambrosia Fusariam Clade fungi.</title>
        <authorList>
            <person name="Stajich J.E."/>
            <person name="Carrillo J."/>
            <person name="Kijimoto T."/>
            <person name="Eskalen A."/>
            <person name="O'Donnell K."/>
            <person name="Kasson M."/>
        </authorList>
    </citation>
    <scope>NUCLEOTIDE SEQUENCE [LARGE SCALE GENOMIC DNA]</scope>
    <source>
        <strain evidence="4 5">NRRL62584</strain>
    </source>
</reference>
<dbReference type="STRING" id="1325734.A0A428R0D5"/>
<dbReference type="OrthoDB" id="5075206at2759"/>
<dbReference type="InterPro" id="IPR027417">
    <property type="entry name" value="P-loop_NTPase"/>
</dbReference>
<dbReference type="GO" id="GO:0003676">
    <property type="term" value="F:nucleic acid binding"/>
    <property type="evidence" value="ECO:0007669"/>
    <property type="project" value="InterPro"/>
</dbReference>
<dbReference type="PANTHER" id="PTHR13710:SF154">
    <property type="entry name" value="RECQ HELICASE, PUTATIVE (AFU_ORTHOLOGUE AFUA_6G14720)-RELATED"/>
    <property type="match status" value="1"/>
</dbReference>
<dbReference type="Proteomes" id="UP000288168">
    <property type="component" value="Unassembled WGS sequence"/>
</dbReference>
<comment type="similarity">
    <text evidence="1">Belongs to the helicase family. RecQ subfamily.</text>
</comment>
<feature type="region of interest" description="Disordered" evidence="2">
    <location>
        <begin position="75"/>
        <end position="113"/>
    </location>
</feature>
<dbReference type="GO" id="GO:0043138">
    <property type="term" value="F:3'-5' DNA helicase activity"/>
    <property type="evidence" value="ECO:0007669"/>
    <property type="project" value="TreeGrafter"/>
</dbReference>
<accession>A0A428R0D5</accession>
<comment type="caution">
    <text evidence="4">The sequence shown here is derived from an EMBL/GenBank/DDBJ whole genome shotgun (WGS) entry which is preliminary data.</text>
</comment>
<name>A0A428R0D5_9HYPO</name>
<gene>
    <name evidence="4" type="ORF">CEP54_001530</name>
</gene>
<dbReference type="Gene3D" id="3.40.50.300">
    <property type="entry name" value="P-loop containing nucleotide triphosphate hydrolases"/>
    <property type="match status" value="1"/>
</dbReference>
<dbReference type="GO" id="GO:0005694">
    <property type="term" value="C:chromosome"/>
    <property type="evidence" value="ECO:0007669"/>
    <property type="project" value="TreeGrafter"/>
</dbReference>
<dbReference type="EMBL" id="NKCI01000007">
    <property type="protein sequence ID" value="RSL71035.1"/>
    <property type="molecule type" value="Genomic_DNA"/>
</dbReference>
<proteinExistence type="inferred from homology"/>
<feature type="compositionally biased region" description="Basic and acidic residues" evidence="2">
    <location>
        <begin position="104"/>
        <end position="113"/>
    </location>
</feature>
<dbReference type="GO" id="GO:0000724">
    <property type="term" value="P:double-strand break repair via homologous recombination"/>
    <property type="evidence" value="ECO:0007669"/>
    <property type="project" value="TreeGrafter"/>
</dbReference>
<keyword evidence="5" id="KW-1185">Reference proteome</keyword>
<dbReference type="SUPFAM" id="SSF52540">
    <property type="entry name" value="P-loop containing nucleoside triphosphate hydrolases"/>
    <property type="match status" value="1"/>
</dbReference>
<dbReference type="InterPro" id="IPR011545">
    <property type="entry name" value="DEAD/DEAH_box_helicase_dom"/>
</dbReference>
<organism evidence="4 5">
    <name type="scientific">Fusarium duplospermum</name>
    <dbReference type="NCBI Taxonomy" id="1325734"/>
    <lineage>
        <taxon>Eukaryota</taxon>
        <taxon>Fungi</taxon>
        <taxon>Dikarya</taxon>
        <taxon>Ascomycota</taxon>
        <taxon>Pezizomycotina</taxon>
        <taxon>Sordariomycetes</taxon>
        <taxon>Hypocreomycetidae</taxon>
        <taxon>Hypocreales</taxon>
        <taxon>Nectriaceae</taxon>
        <taxon>Fusarium</taxon>
        <taxon>Fusarium solani species complex</taxon>
    </lineage>
</organism>
<evidence type="ECO:0000313" key="5">
    <source>
        <dbReference type="Proteomes" id="UP000288168"/>
    </source>
</evidence>
<feature type="region of interest" description="Disordered" evidence="2">
    <location>
        <begin position="292"/>
        <end position="314"/>
    </location>
</feature>
<feature type="domain" description="DEAD/DEAH-box helicase" evidence="3">
    <location>
        <begin position="149"/>
        <end position="248"/>
    </location>
</feature>
<dbReference type="AlphaFoldDB" id="A0A428R0D5"/>
<protein>
    <recommendedName>
        <fullName evidence="3">DEAD/DEAH-box helicase domain-containing protein</fullName>
    </recommendedName>
</protein>
<evidence type="ECO:0000256" key="1">
    <source>
        <dbReference type="ARBA" id="ARBA00005446"/>
    </source>
</evidence>
<dbReference type="GO" id="GO:0005737">
    <property type="term" value="C:cytoplasm"/>
    <property type="evidence" value="ECO:0007669"/>
    <property type="project" value="TreeGrafter"/>
</dbReference>
<dbReference type="PANTHER" id="PTHR13710">
    <property type="entry name" value="DNA HELICASE RECQ FAMILY MEMBER"/>
    <property type="match status" value="1"/>
</dbReference>
<evidence type="ECO:0000313" key="4">
    <source>
        <dbReference type="EMBL" id="RSL71035.1"/>
    </source>
</evidence>
<dbReference type="GO" id="GO:0005524">
    <property type="term" value="F:ATP binding"/>
    <property type="evidence" value="ECO:0007669"/>
    <property type="project" value="InterPro"/>
</dbReference>
<evidence type="ECO:0000256" key="2">
    <source>
        <dbReference type="SAM" id="MobiDB-lite"/>
    </source>
</evidence>
<evidence type="ECO:0000259" key="3">
    <source>
        <dbReference type="Pfam" id="PF00270"/>
    </source>
</evidence>
<dbReference type="Pfam" id="PF00270">
    <property type="entry name" value="DEAD"/>
    <property type="match status" value="1"/>
</dbReference>
<sequence length="314" mass="33433">MTLEEEAPHSLLPKILQRLPKGIRLFGQGELGTMRSREELRRVSIQWHRFFGFGAEDGNSRRVGRAGRYTAEAVRPFTPGRHDGPVGADGGAGGQVQGIAGTGDPRRGPGRVADHADRADGGRRYEKNTAALPIQFWCQTGGVFHCAWGDGKSLTFMMPTYCTPDGVTVVVTPLVSLENDMAVRCAKIGIDAYVWKSGGVKRAASLVFVTPESAVSKVFRALAERMHGQEKLDRVVVDECHGVAAQQDIPAAERAVGADVAGFRGGGGVFDSDVEADAGEGVFPSDAFYTGAGADVPGGDDAAEYTVQSRRDRG</sequence>
<feature type="compositionally biased region" description="Gly residues" evidence="2">
    <location>
        <begin position="87"/>
        <end position="96"/>
    </location>
</feature>
<dbReference type="GO" id="GO:0009378">
    <property type="term" value="F:four-way junction helicase activity"/>
    <property type="evidence" value="ECO:0007669"/>
    <property type="project" value="TreeGrafter"/>
</dbReference>